<dbReference type="GO" id="GO:0000160">
    <property type="term" value="P:phosphorelay signal transduction system"/>
    <property type="evidence" value="ECO:0007669"/>
    <property type="project" value="UniProtKB-KW"/>
</dbReference>
<feature type="domain" description="HPt" evidence="3">
    <location>
        <begin position="97"/>
        <end position="159"/>
    </location>
</feature>
<dbReference type="InterPro" id="IPR036641">
    <property type="entry name" value="HPT_dom_sf"/>
</dbReference>
<dbReference type="GO" id="GO:0004672">
    <property type="term" value="F:protein kinase activity"/>
    <property type="evidence" value="ECO:0007669"/>
    <property type="project" value="UniProtKB-ARBA"/>
</dbReference>
<dbReference type="AlphaFoldDB" id="A0A4Q9VRU4"/>
<name>A0A4Q9VRU4_9HYPH</name>
<keyword evidence="1" id="KW-0902">Two-component regulatory system</keyword>
<dbReference type="OrthoDB" id="8454588at2"/>
<gene>
    <name evidence="4" type="ORF">EYW49_08045</name>
</gene>
<feature type="region of interest" description="Disordered" evidence="2">
    <location>
        <begin position="1"/>
        <end position="35"/>
    </location>
</feature>
<evidence type="ECO:0000259" key="3">
    <source>
        <dbReference type="Pfam" id="PF01627"/>
    </source>
</evidence>
<evidence type="ECO:0000256" key="2">
    <source>
        <dbReference type="SAM" id="MobiDB-lite"/>
    </source>
</evidence>
<accession>A0A4Q9VRU4</accession>
<evidence type="ECO:0000313" key="5">
    <source>
        <dbReference type="Proteomes" id="UP000292781"/>
    </source>
</evidence>
<dbReference type="SUPFAM" id="SSF47226">
    <property type="entry name" value="Histidine-containing phosphotransfer domain, HPT domain"/>
    <property type="match status" value="1"/>
</dbReference>
<dbReference type="Proteomes" id="UP000292781">
    <property type="component" value="Unassembled WGS sequence"/>
</dbReference>
<dbReference type="Pfam" id="PF01627">
    <property type="entry name" value="Hpt"/>
    <property type="match status" value="1"/>
</dbReference>
<comment type="caution">
    <text evidence="4">The sequence shown here is derived from an EMBL/GenBank/DDBJ whole genome shotgun (WGS) entry which is preliminary data.</text>
</comment>
<protein>
    <submittedName>
        <fullName evidence="4">Hpt domain-containing protein</fullName>
    </submittedName>
</protein>
<evidence type="ECO:0000313" key="4">
    <source>
        <dbReference type="EMBL" id="TBW38642.1"/>
    </source>
</evidence>
<organism evidence="4 5">
    <name type="scientific">Siculibacillus lacustris</name>
    <dbReference type="NCBI Taxonomy" id="1549641"/>
    <lineage>
        <taxon>Bacteria</taxon>
        <taxon>Pseudomonadati</taxon>
        <taxon>Pseudomonadota</taxon>
        <taxon>Alphaproteobacteria</taxon>
        <taxon>Hyphomicrobiales</taxon>
        <taxon>Ancalomicrobiaceae</taxon>
        <taxon>Siculibacillus</taxon>
    </lineage>
</organism>
<proteinExistence type="predicted"/>
<dbReference type="EMBL" id="SJFN01000010">
    <property type="protein sequence ID" value="TBW38642.1"/>
    <property type="molecule type" value="Genomic_DNA"/>
</dbReference>
<dbReference type="Gene3D" id="1.20.120.160">
    <property type="entry name" value="HPT domain"/>
    <property type="match status" value="1"/>
</dbReference>
<dbReference type="InterPro" id="IPR008207">
    <property type="entry name" value="Sig_transdc_His_kin_Hpt_dom"/>
</dbReference>
<sequence>MPIERRSGRRGRAANRNASSASPPQTRPNGDARERVTTMIGETSERRIATAAAVAYEGPERRAPIDLVHLARQTFGSIELEREVLRLFVEHGAGLVAEATRPETLARRDAALHRLKGSASGIGARRVAALVELLEATAPETPDAAALIGDLAAAVEEVARFVDRLFAPKAADEGRLRNRA</sequence>
<evidence type="ECO:0000256" key="1">
    <source>
        <dbReference type="ARBA" id="ARBA00023012"/>
    </source>
</evidence>
<keyword evidence="5" id="KW-1185">Reference proteome</keyword>
<reference evidence="4 5" key="1">
    <citation type="submission" date="2019-02" db="EMBL/GenBank/DDBJ databases">
        <title>Siculibacillus lacustris gen. nov., sp. nov., a new rosette-forming bacterium isolated from a freshwater crater lake (Lake St. Ana, Romania).</title>
        <authorList>
            <person name="Felfoldi T."/>
            <person name="Marton Z."/>
            <person name="Szabo A."/>
            <person name="Mentes A."/>
            <person name="Boka K."/>
            <person name="Marialigeti K."/>
            <person name="Mathe I."/>
            <person name="Koncz M."/>
            <person name="Schumann P."/>
            <person name="Toth E."/>
        </authorList>
    </citation>
    <scope>NUCLEOTIDE SEQUENCE [LARGE SCALE GENOMIC DNA]</scope>
    <source>
        <strain evidence="4 5">SA-279</strain>
    </source>
</reference>